<protein>
    <submittedName>
        <fullName evidence="3">CPBP family intramembrane metalloprotease</fullName>
    </submittedName>
</protein>
<gene>
    <name evidence="3" type="ORF">GJR96_15885</name>
</gene>
<feature type="transmembrane region" description="Helical" evidence="1">
    <location>
        <begin position="38"/>
        <end position="61"/>
    </location>
</feature>
<keyword evidence="1" id="KW-1133">Transmembrane helix</keyword>
<reference evidence="3 4" key="1">
    <citation type="submission" date="2019-11" db="EMBL/GenBank/DDBJ databases">
        <title>Whole genome sequence of Haloferax sp. MBLA0076.</title>
        <authorList>
            <person name="Seo M.-J."/>
            <person name="Cho E.-S."/>
        </authorList>
    </citation>
    <scope>NUCLEOTIDE SEQUENCE [LARGE SCALE GENOMIC DNA]</scope>
    <source>
        <strain evidence="3 4">MBLA0076</strain>
    </source>
</reference>
<keyword evidence="1" id="KW-0812">Transmembrane</keyword>
<comment type="caution">
    <text evidence="3">The sequence shown here is derived from an EMBL/GenBank/DDBJ whole genome shotgun (WGS) entry which is preliminary data.</text>
</comment>
<dbReference type="GO" id="GO:0004175">
    <property type="term" value="F:endopeptidase activity"/>
    <property type="evidence" value="ECO:0007669"/>
    <property type="project" value="UniProtKB-ARBA"/>
</dbReference>
<dbReference type="PANTHER" id="PTHR35797">
    <property type="entry name" value="PROTEASE-RELATED"/>
    <property type="match status" value="1"/>
</dbReference>
<organism evidence="3 4">
    <name type="scientific">Haloferax litoreum</name>
    <dbReference type="NCBI Taxonomy" id="2666140"/>
    <lineage>
        <taxon>Archaea</taxon>
        <taxon>Methanobacteriati</taxon>
        <taxon>Methanobacteriota</taxon>
        <taxon>Stenosarchaea group</taxon>
        <taxon>Halobacteria</taxon>
        <taxon>Halobacteriales</taxon>
        <taxon>Haloferacaceae</taxon>
        <taxon>Haloferax</taxon>
    </lineage>
</organism>
<sequence>MTFDERPERTLLVYTLATYAFSWACWGLRAVIPNSDAVTGSVLFVLGGLGPFFVGILLTYAAGRSVQSWLANIFSTRVAGRYYVVAFVLPAVVVLAAGVVHALVFGGESSLNALPAAVEYPLFLGFIALFGGGLEEPGWRGYLLPHLQDKYTALVAALLVGLVWAGWHLPLFFLSGTVQNGMSPWLYVAQLIALSVVLTWLTNATGGSVVPAIVLHAGGNAILNYYPIGGVAGAISPLGLGLLATALTVVALALVIHYGPRHLAPSGEYMAVSSHSSD</sequence>
<feature type="transmembrane region" description="Helical" evidence="1">
    <location>
        <begin position="209"/>
        <end position="228"/>
    </location>
</feature>
<dbReference type="GO" id="GO:0008237">
    <property type="term" value="F:metallopeptidase activity"/>
    <property type="evidence" value="ECO:0007669"/>
    <property type="project" value="UniProtKB-KW"/>
</dbReference>
<dbReference type="AlphaFoldDB" id="A0A6A8GJR7"/>
<dbReference type="GO" id="GO:0006508">
    <property type="term" value="P:proteolysis"/>
    <property type="evidence" value="ECO:0007669"/>
    <property type="project" value="UniProtKB-KW"/>
</dbReference>
<evidence type="ECO:0000259" key="2">
    <source>
        <dbReference type="Pfam" id="PF02517"/>
    </source>
</evidence>
<feature type="domain" description="CAAX prenyl protease 2/Lysostaphin resistance protein A-like" evidence="2">
    <location>
        <begin position="121"/>
        <end position="222"/>
    </location>
</feature>
<feature type="transmembrane region" description="Helical" evidence="1">
    <location>
        <begin position="185"/>
        <end position="202"/>
    </location>
</feature>
<dbReference type="EMBL" id="WKJO01000002">
    <property type="protein sequence ID" value="MRX23433.1"/>
    <property type="molecule type" value="Genomic_DNA"/>
</dbReference>
<feature type="transmembrane region" description="Helical" evidence="1">
    <location>
        <begin position="111"/>
        <end position="130"/>
    </location>
</feature>
<feature type="transmembrane region" description="Helical" evidence="1">
    <location>
        <begin position="151"/>
        <end position="173"/>
    </location>
</feature>
<name>A0A6A8GJR7_9EURY</name>
<dbReference type="GO" id="GO:0080120">
    <property type="term" value="P:CAAX-box protein maturation"/>
    <property type="evidence" value="ECO:0007669"/>
    <property type="project" value="UniProtKB-ARBA"/>
</dbReference>
<keyword evidence="4" id="KW-1185">Reference proteome</keyword>
<keyword evidence="3" id="KW-0645">Protease</keyword>
<evidence type="ECO:0000313" key="4">
    <source>
        <dbReference type="Proteomes" id="UP000439022"/>
    </source>
</evidence>
<accession>A0A6A8GJR7</accession>
<evidence type="ECO:0000313" key="3">
    <source>
        <dbReference type="EMBL" id="MRX23433.1"/>
    </source>
</evidence>
<evidence type="ECO:0000256" key="1">
    <source>
        <dbReference type="SAM" id="Phobius"/>
    </source>
</evidence>
<dbReference type="Proteomes" id="UP000439022">
    <property type="component" value="Unassembled WGS sequence"/>
</dbReference>
<feature type="transmembrane region" description="Helical" evidence="1">
    <location>
        <begin position="234"/>
        <end position="256"/>
    </location>
</feature>
<dbReference type="PANTHER" id="PTHR35797:SF1">
    <property type="entry name" value="PROTEASE"/>
    <property type="match status" value="1"/>
</dbReference>
<keyword evidence="3" id="KW-0378">Hydrolase</keyword>
<feature type="transmembrane region" description="Helical" evidence="1">
    <location>
        <begin position="82"/>
        <end position="105"/>
    </location>
</feature>
<keyword evidence="1" id="KW-0472">Membrane</keyword>
<keyword evidence="3" id="KW-0482">Metalloprotease</keyword>
<dbReference type="InterPro" id="IPR003675">
    <property type="entry name" value="Rce1/LyrA-like_dom"/>
</dbReference>
<feature type="transmembrane region" description="Helical" evidence="1">
    <location>
        <begin position="12"/>
        <end position="32"/>
    </location>
</feature>
<dbReference type="InterPro" id="IPR042150">
    <property type="entry name" value="MmRce1-like"/>
</dbReference>
<dbReference type="Pfam" id="PF02517">
    <property type="entry name" value="Rce1-like"/>
    <property type="match status" value="1"/>
</dbReference>
<dbReference type="RefSeq" id="WP_151164272.1">
    <property type="nucleotide sequence ID" value="NZ_WKJO01000002.1"/>
</dbReference>
<proteinExistence type="predicted"/>